<evidence type="ECO:0000256" key="6">
    <source>
        <dbReference type="ARBA" id="ARBA00022552"/>
    </source>
</evidence>
<evidence type="ECO:0000313" key="15">
    <source>
        <dbReference type="EMBL" id="MFD0926956.1"/>
    </source>
</evidence>
<evidence type="ECO:0000256" key="9">
    <source>
        <dbReference type="ARBA" id="ARBA00022691"/>
    </source>
</evidence>
<keyword evidence="7 12" id="KW-0489">Methyltransferase</keyword>
<comment type="subcellular location">
    <subcellularLocation>
        <location evidence="1 12">Cytoplasm</location>
    </subcellularLocation>
</comment>
<reference evidence="16" key="1">
    <citation type="journal article" date="2019" name="Int. J. Syst. Evol. Microbiol.">
        <title>The Global Catalogue of Microorganisms (GCM) 10K type strain sequencing project: providing services to taxonomists for standard genome sequencing and annotation.</title>
        <authorList>
            <consortium name="The Broad Institute Genomics Platform"/>
            <consortium name="The Broad Institute Genome Sequencing Center for Infectious Disease"/>
            <person name="Wu L."/>
            <person name="Ma J."/>
        </authorList>
    </citation>
    <scope>NUCLEOTIDE SEQUENCE [LARGE SCALE GENOMIC DNA]</scope>
    <source>
        <strain evidence="16">CCUG 50873</strain>
    </source>
</reference>
<evidence type="ECO:0000256" key="3">
    <source>
        <dbReference type="ARBA" id="ARBA00012328"/>
    </source>
</evidence>
<dbReference type="CDD" id="cd18084">
    <property type="entry name" value="RsmE-like"/>
    <property type="match status" value="1"/>
</dbReference>
<name>A0ABW3G924_9NOCA</name>
<feature type="domain" description="Ribosomal RNA small subunit methyltransferase E methyltransferase" evidence="13">
    <location>
        <begin position="77"/>
        <end position="241"/>
    </location>
</feature>
<evidence type="ECO:0000256" key="4">
    <source>
        <dbReference type="ARBA" id="ARBA00013673"/>
    </source>
</evidence>
<dbReference type="InterPro" id="IPR015947">
    <property type="entry name" value="PUA-like_sf"/>
</dbReference>
<evidence type="ECO:0000256" key="5">
    <source>
        <dbReference type="ARBA" id="ARBA00022490"/>
    </source>
</evidence>
<dbReference type="PANTHER" id="PTHR30027:SF3">
    <property type="entry name" value="16S RRNA (URACIL(1498)-N(3))-METHYLTRANSFERASE"/>
    <property type="match status" value="1"/>
</dbReference>
<dbReference type="InterPro" id="IPR029028">
    <property type="entry name" value="Alpha/beta_knot_MTases"/>
</dbReference>
<dbReference type="Pfam" id="PF20260">
    <property type="entry name" value="PUA_4"/>
    <property type="match status" value="1"/>
</dbReference>
<keyword evidence="6 12" id="KW-0698">rRNA processing</keyword>
<evidence type="ECO:0000259" key="13">
    <source>
        <dbReference type="Pfam" id="PF04452"/>
    </source>
</evidence>
<evidence type="ECO:0000256" key="2">
    <source>
        <dbReference type="ARBA" id="ARBA00005528"/>
    </source>
</evidence>
<evidence type="ECO:0000313" key="16">
    <source>
        <dbReference type="Proteomes" id="UP001597068"/>
    </source>
</evidence>
<dbReference type="InterPro" id="IPR006700">
    <property type="entry name" value="RsmE"/>
</dbReference>
<dbReference type="InterPro" id="IPR029026">
    <property type="entry name" value="tRNA_m1G_MTases_N"/>
</dbReference>
<proteinExistence type="inferred from homology"/>
<dbReference type="NCBIfam" id="TIGR00046">
    <property type="entry name" value="RsmE family RNA methyltransferase"/>
    <property type="match status" value="1"/>
</dbReference>
<dbReference type="NCBIfam" id="NF008693">
    <property type="entry name" value="PRK11713.2-3"/>
    <property type="match status" value="1"/>
</dbReference>
<feature type="domain" description="Ribosomal RNA small subunit methyltransferase E PUA-like" evidence="14">
    <location>
        <begin position="21"/>
        <end position="54"/>
    </location>
</feature>
<keyword evidence="8 12" id="KW-0808">Transferase</keyword>
<comment type="catalytic activity">
    <reaction evidence="11 12">
        <text>uridine(1498) in 16S rRNA + S-adenosyl-L-methionine = N(3)-methyluridine(1498) in 16S rRNA + S-adenosyl-L-homocysteine + H(+)</text>
        <dbReference type="Rhea" id="RHEA:42920"/>
        <dbReference type="Rhea" id="RHEA-COMP:10283"/>
        <dbReference type="Rhea" id="RHEA-COMP:10284"/>
        <dbReference type="ChEBI" id="CHEBI:15378"/>
        <dbReference type="ChEBI" id="CHEBI:57856"/>
        <dbReference type="ChEBI" id="CHEBI:59789"/>
        <dbReference type="ChEBI" id="CHEBI:65315"/>
        <dbReference type="ChEBI" id="CHEBI:74502"/>
        <dbReference type="EC" id="2.1.1.193"/>
    </reaction>
</comment>
<sequence length="252" mass="26232">MTPPLFWVEEVPAVGALADLGGTEGHHAVTVTRIVAGDRITVSDGVGTIAECDVDTTLAKDRLRYRVVSRRAVPQPEPPVTLVQALPKSDRSELTVELATEAGVDRIVAWQSARCVSRWVGSRAEKGIRKWSATAATAAKQSRRPRIPVVDGPVATSEVRGIVADVVGAGGVALVLHESAPADLADLPLGDATGIVLVVGPEGGLDPGELDDLVALGARAVRMGPEVLRTSTAAAVALGAIGVRTRRWSSAR</sequence>
<dbReference type="GO" id="GO:0008168">
    <property type="term" value="F:methyltransferase activity"/>
    <property type="evidence" value="ECO:0007669"/>
    <property type="project" value="UniProtKB-KW"/>
</dbReference>
<dbReference type="SUPFAM" id="SSF88697">
    <property type="entry name" value="PUA domain-like"/>
    <property type="match status" value="1"/>
</dbReference>
<comment type="caution">
    <text evidence="15">The sequence shown here is derived from an EMBL/GenBank/DDBJ whole genome shotgun (WGS) entry which is preliminary data.</text>
</comment>
<dbReference type="Pfam" id="PF04452">
    <property type="entry name" value="Methyltrans_RNA"/>
    <property type="match status" value="1"/>
</dbReference>
<dbReference type="Gene3D" id="3.40.1280.10">
    <property type="match status" value="1"/>
</dbReference>
<dbReference type="GO" id="GO:0032259">
    <property type="term" value="P:methylation"/>
    <property type="evidence" value="ECO:0007669"/>
    <property type="project" value="UniProtKB-KW"/>
</dbReference>
<dbReference type="SUPFAM" id="SSF75217">
    <property type="entry name" value="alpha/beta knot"/>
    <property type="match status" value="1"/>
</dbReference>
<keyword evidence="5 12" id="KW-0963">Cytoplasm</keyword>
<dbReference type="EMBL" id="JBHTIL010000002">
    <property type="protein sequence ID" value="MFD0926956.1"/>
    <property type="molecule type" value="Genomic_DNA"/>
</dbReference>
<dbReference type="Gene3D" id="2.40.240.20">
    <property type="entry name" value="Hypothetical PUA domain-like, domain 1"/>
    <property type="match status" value="1"/>
</dbReference>
<gene>
    <name evidence="15" type="ORF">ACFQ04_14540</name>
</gene>
<keyword evidence="9 12" id="KW-0949">S-adenosyl-L-methionine</keyword>
<evidence type="ECO:0000259" key="14">
    <source>
        <dbReference type="Pfam" id="PF20260"/>
    </source>
</evidence>
<organism evidence="15 16">
    <name type="scientific">Williamsia deligens</name>
    <dbReference type="NCBI Taxonomy" id="321325"/>
    <lineage>
        <taxon>Bacteria</taxon>
        <taxon>Bacillati</taxon>
        <taxon>Actinomycetota</taxon>
        <taxon>Actinomycetes</taxon>
        <taxon>Mycobacteriales</taxon>
        <taxon>Nocardiaceae</taxon>
        <taxon>Williamsia</taxon>
    </lineage>
</organism>
<dbReference type="Proteomes" id="UP001597068">
    <property type="component" value="Unassembled WGS sequence"/>
</dbReference>
<dbReference type="RefSeq" id="WP_253648639.1">
    <property type="nucleotide sequence ID" value="NZ_BAAAMO010000006.1"/>
</dbReference>
<evidence type="ECO:0000256" key="7">
    <source>
        <dbReference type="ARBA" id="ARBA00022603"/>
    </source>
</evidence>
<protein>
    <recommendedName>
        <fullName evidence="4 12">Ribosomal RNA small subunit methyltransferase E</fullName>
        <ecNumber evidence="3 12">2.1.1.193</ecNumber>
    </recommendedName>
</protein>
<evidence type="ECO:0000256" key="11">
    <source>
        <dbReference type="ARBA" id="ARBA00047944"/>
    </source>
</evidence>
<evidence type="ECO:0000256" key="10">
    <source>
        <dbReference type="ARBA" id="ARBA00025699"/>
    </source>
</evidence>
<evidence type="ECO:0000256" key="1">
    <source>
        <dbReference type="ARBA" id="ARBA00004496"/>
    </source>
</evidence>
<comment type="similarity">
    <text evidence="2 12">Belongs to the RNA methyltransferase RsmE family.</text>
</comment>
<comment type="function">
    <text evidence="10 12">Specifically methylates the N3 position of the uracil ring of uridine 1498 (m3U1498) in 16S rRNA. Acts on the fully assembled 30S ribosomal subunit.</text>
</comment>
<dbReference type="InterPro" id="IPR046887">
    <property type="entry name" value="RsmE_PUA-like"/>
</dbReference>
<evidence type="ECO:0000256" key="12">
    <source>
        <dbReference type="PIRNR" id="PIRNR015601"/>
    </source>
</evidence>
<evidence type="ECO:0000256" key="8">
    <source>
        <dbReference type="ARBA" id="ARBA00022679"/>
    </source>
</evidence>
<dbReference type="PIRSF" id="PIRSF015601">
    <property type="entry name" value="MTase_slr0722"/>
    <property type="match status" value="1"/>
</dbReference>
<accession>A0ABW3G924</accession>
<dbReference type="InterPro" id="IPR046886">
    <property type="entry name" value="RsmE_MTase_dom"/>
</dbReference>
<keyword evidence="16" id="KW-1185">Reference proteome</keyword>
<dbReference type="EC" id="2.1.1.193" evidence="3 12"/>
<dbReference type="PANTHER" id="PTHR30027">
    <property type="entry name" value="RIBOSOMAL RNA SMALL SUBUNIT METHYLTRANSFERASE E"/>
    <property type="match status" value="1"/>
</dbReference>